<proteinExistence type="predicted"/>
<keyword evidence="8" id="KW-1185">Reference proteome</keyword>
<dbReference type="GO" id="GO:0003924">
    <property type="term" value="F:GTPase activity"/>
    <property type="evidence" value="ECO:0007669"/>
    <property type="project" value="InterPro"/>
</dbReference>
<dbReference type="InterPro" id="IPR030381">
    <property type="entry name" value="G_DYNAMIN_dom"/>
</dbReference>
<dbReference type="Pfam" id="PF01031">
    <property type="entry name" value="Dynamin_M"/>
    <property type="match status" value="1"/>
</dbReference>
<protein>
    <recommendedName>
        <fullName evidence="9">P-loop containing nucleoside triphosphate hydrolase protein</fullName>
    </recommendedName>
</protein>
<dbReference type="GO" id="GO:0008017">
    <property type="term" value="F:microtubule binding"/>
    <property type="evidence" value="ECO:0007669"/>
    <property type="project" value="TreeGrafter"/>
</dbReference>
<evidence type="ECO:0000259" key="5">
    <source>
        <dbReference type="PROSITE" id="PS51388"/>
    </source>
</evidence>
<dbReference type="PRINTS" id="PR00195">
    <property type="entry name" value="DYNAMIN"/>
</dbReference>
<feature type="region of interest" description="Disordered" evidence="4">
    <location>
        <begin position="1"/>
        <end position="20"/>
    </location>
</feature>
<feature type="coiled-coil region" evidence="3">
    <location>
        <begin position="760"/>
        <end position="794"/>
    </location>
</feature>
<evidence type="ECO:0000256" key="3">
    <source>
        <dbReference type="SAM" id="Coils"/>
    </source>
</evidence>
<feature type="compositionally biased region" description="Low complexity" evidence="4">
    <location>
        <begin position="1"/>
        <end position="17"/>
    </location>
</feature>
<dbReference type="InterPro" id="IPR001401">
    <property type="entry name" value="Dynamin_GTPase"/>
</dbReference>
<dbReference type="EMBL" id="ML210254">
    <property type="protein sequence ID" value="TFK21930.1"/>
    <property type="molecule type" value="Genomic_DNA"/>
</dbReference>
<dbReference type="GO" id="GO:0031623">
    <property type="term" value="P:receptor internalization"/>
    <property type="evidence" value="ECO:0007669"/>
    <property type="project" value="TreeGrafter"/>
</dbReference>
<dbReference type="Pfam" id="PF02212">
    <property type="entry name" value="GED"/>
    <property type="match status" value="1"/>
</dbReference>
<dbReference type="STRING" id="230819.A0A5C3KNC7"/>
<dbReference type="Proteomes" id="UP000307440">
    <property type="component" value="Unassembled WGS sequence"/>
</dbReference>
<feature type="domain" description="GED" evidence="5">
    <location>
        <begin position="699"/>
        <end position="796"/>
    </location>
</feature>
<evidence type="ECO:0000259" key="6">
    <source>
        <dbReference type="PROSITE" id="PS51718"/>
    </source>
</evidence>
<reference evidence="7 8" key="1">
    <citation type="journal article" date="2019" name="Nat. Ecol. Evol.">
        <title>Megaphylogeny resolves global patterns of mushroom evolution.</title>
        <authorList>
            <person name="Varga T."/>
            <person name="Krizsan K."/>
            <person name="Foldi C."/>
            <person name="Dima B."/>
            <person name="Sanchez-Garcia M."/>
            <person name="Sanchez-Ramirez S."/>
            <person name="Szollosi G.J."/>
            <person name="Szarkandi J.G."/>
            <person name="Papp V."/>
            <person name="Albert L."/>
            <person name="Andreopoulos W."/>
            <person name="Angelini C."/>
            <person name="Antonin V."/>
            <person name="Barry K.W."/>
            <person name="Bougher N.L."/>
            <person name="Buchanan P."/>
            <person name="Buyck B."/>
            <person name="Bense V."/>
            <person name="Catcheside P."/>
            <person name="Chovatia M."/>
            <person name="Cooper J."/>
            <person name="Damon W."/>
            <person name="Desjardin D."/>
            <person name="Finy P."/>
            <person name="Geml J."/>
            <person name="Haridas S."/>
            <person name="Hughes K."/>
            <person name="Justo A."/>
            <person name="Karasinski D."/>
            <person name="Kautmanova I."/>
            <person name="Kiss B."/>
            <person name="Kocsube S."/>
            <person name="Kotiranta H."/>
            <person name="LaButti K.M."/>
            <person name="Lechner B.E."/>
            <person name="Liimatainen K."/>
            <person name="Lipzen A."/>
            <person name="Lukacs Z."/>
            <person name="Mihaltcheva S."/>
            <person name="Morgado L.N."/>
            <person name="Niskanen T."/>
            <person name="Noordeloos M.E."/>
            <person name="Ohm R.A."/>
            <person name="Ortiz-Santana B."/>
            <person name="Ovrebo C."/>
            <person name="Racz N."/>
            <person name="Riley R."/>
            <person name="Savchenko A."/>
            <person name="Shiryaev A."/>
            <person name="Soop K."/>
            <person name="Spirin V."/>
            <person name="Szebenyi C."/>
            <person name="Tomsovsky M."/>
            <person name="Tulloss R.E."/>
            <person name="Uehling J."/>
            <person name="Grigoriev I.V."/>
            <person name="Vagvolgyi C."/>
            <person name="Papp T."/>
            <person name="Martin F.M."/>
            <person name="Miettinen O."/>
            <person name="Hibbett D.S."/>
            <person name="Nagy L.G."/>
        </authorList>
    </citation>
    <scope>NUCLEOTIDE SEQUENCE [LARGE SCALE GENOMIC DNA]</scope>
    <source>
        <strain evidence="7 8">CBS 121175</strain>
    </source>
</reference>
<dbReference type="PANTHER" id="PTHR11566">
    <property type="entry name" value="DYNAMIN"/>
    <property type="match status" value="1"/>
</dbReference>
<dbReference type="GO" id="GO:0005525">
    <property type="term" value="F:GTP binding"/>
    <property type="evidence" value="ECO:0007669"/>
    <property type="project" value="InterPro"/>
</dbReference>
<dbReference type="Gene3D" id="1.20.120.1240">
    <property type="entry name" value="Dynamin, middle domain"/>
    <property type="match status" value="1"/>
</dbReference>
<gene>
    <name evidence="7" type="ORF">FA15DRAFT_644882</name>
</gene>
<keyword evidence="1" id="KW-0547">Nucleotide-binding</keyword>
<feature type="domain" description="Dynamin-type G" evidence="6">
    <location>
        <begin position="56"/>
        <end position="365"/>
    </location>
</feature>
<dbReference type="InterPro" id="IPR020850">
    <property type="entry name" value="GED_dom"/>
</dbReference>
<dbReference type="Pfam" id="PF00350">
    <property type="entry name" value="Dynamin_N"/>
    <property type="match status" value="1"/>
</dbReference>
<dbReference type="PANTHER" id="PTHR11566:SF131">
    <property type="entry name" value="GTPASE, PUTATIVE (AFU_ORTHOLOGUE AFUA_6G07630)-RELATED"/>
    <property type="match status" value="1"/>
</dbReference>
<evidence type="ECO:0000256" key="2">
    <source>
        <dbReference type="ARBA" id="ARBA00023134"/>
    </source>
</evidence>
<dbReference type="CDD" id="cd08771">
    <property type="entry name" value="DLP_1"/>
    <property type="match status" value="1"/>
</dbReference>
<dbReference type="InterPro" id="IPR022812">
    <property type="entry name" value="Dynamin"/>
</dbReference>
<dbReference type="SUPFAM" id="SSF52540">
    <property type="entry name" value="P-loop containing nucleoside triphosphate hydrolases"/>
    <property type="match status" value="1"/>
</dbReference>
<keyword evidence="3" id="KW-0175">Coiled coil</keyword>
<dbReference type="GO" id="GO:0005737">
    <property type="term" value="C:cytoplasm"/>
    <property type="evidence" value="ECO:0007669"/>
    <property type="project" value="TreeGrafter"/>
</dbReference>
<dbReference type="PROSITE" id="PS51718">
    <property type="entry name" value="G_DYNAMIN_2"/>
    <property type="match status" value="1"/>
</dbReference>
<dbReference type="InterPro" id="IPR000375">
    <property type="entry name" value="Dynamin_stalk"/>
</dbReference>
<name>A0A5C3KNC7_COPMA</name>
<dbReference type="AlphaFoldDB" id="A0A5C3KNC7"/>
<dbReference type="OrthoDB" id="5061070at2759"/>
<organism evidence="7 8">
    <name type="scientific">Coprinopsis marcescibilis</name>
    <name type="common">Agaric fungus</name>
    <name type="synonym">Psathyrella marcescibilis</name>
    <dbReference type="NCBI Taxonomy" id="230819"/>
    <lineage>
        <taxon>Eukaryota</taxon>
        <taxon>Fungi</taxon>
        <taxon>Dikarya</taxon>
        <taxon>Basidiomycota</taxon>
        <taxon>Agaricomycotina</taxon>
        <taxon>Agaricomycetes</taxon>
        <taxon>Agaricomycetidae</taxon>
        <taxon>Agaricales</taxon>
        <taxon>Agaricineae</taxon>
        <taxon>Psathyrellaceae</taxon>
        <taxon>Coprinopsis</taxon>
    </lineage>
</organism>
<sequence>MTSSTNSSFDSLSLSDTEGNGCSSGVVGLSDENLTQGRRQMLDLVNRLHSTGVQVDIDLPQIAVIGSQSAGKSSLIESISGITLPRAAGTCTRCPTECQLSHSNTPWKCEVSLRFITDGKGQLLGQARKTSFGGVIYNKSEVEERIRRAQLAILNPNKPAKQFLEGDDAELHFDDSLSFSSNFVSLKISGIGIADLSFVDLPGLIASVSSGRGHSNDIALVESLVTSYIKKPSCLILLTVACETDFENQGAHRLAKQHDPLGKRTIGVLTKPDRIPTGEESNWLPFIRNEKESLENNWYCVKQPSSSDLKNNITWEGARRREDEFFSMTSPWCELEAYYQKYMRTSNLVDRLSSILSDLIAKRLPKLHEELHASISKVRDQINALPRAPSSNPFSEIINLLNTFAIDLRRRVVEGIPDSDGLLQCIRPEQMKFRRAIRETAPEFRPYEKQYAGQRAFVQPTFLGQEEEVDLGDQLSPPEDPIEEHSPESIIYVDQVLTRAHEARTRELPGVIPFVVQKKYMDDIVKQWHHPTIRLLKSVRTILMNHVKDAISDHFADFGQGLLEQRIWTILYQHLKDRFDATQSRLEWLLELEGRPFTLNTHYLADYKDKFTTFYKAAREREIRGTVSNQIEAYVVFKRQNHIPAKSTSSSKRVVCAETTEIEPTGVAKVLRGLTEMGLDGVRAEDIPKMLRPDQMEPAINIMADVRAYFQVCYKRFADNVPLAIDHEFVQGIERDILPLSSPLLYTKLGVSGEDGHRICQELAQESSHVADRRAELEKKLERFEAANAELLNVGT</sequence>
<evidence type="ECO:0000256" key="1">
    <source>
        <dbReference type="ARBA" id="ARBA00022741"/>
    </source>
</evidence>
<dbReference type="SMART" id="SM00053">
    <property type="entry name" value="DYNc"/>
    <property type="match status" value="1"/>
</dbReference>
<dbReference type="PROSITE" id="PS51388">
    <property type="entry name" value="GED"/>
    <property type="match status" value="1"/>
</dbReference>
<dbReference type="GO" id="GO:0005874">
    <property type="term" value="C:microtubule"/>
    <property type="evidence" value="ECO:0007669"/>
    <property type="project" value="TreeGrafter"/>
</dbReference>
<dbReference type="InterPro" id="IPR045063">
    <property type="entry name" value="Dynamin_N"/>
</dbReference>
<dbReference type="GO" id="GO:0005886">
    <property type="term" value="C:plasma membrane"/>
    <property type="evidence" value="ECO:0007669"/>
    <property type="project" value="TreeGrafter"/>
</dbReference>
<dbReference type="InterPro" id="IPR003130">
    <property type="entry name" value="GED"/>
</dbReference>
<evidence type="ECO:0000313" key="8">
    <source>
        <dbReference type="Proteomes" id="UP000307440"/>
    </source>
</evidence>
<dbReference type="InterPro" id="IPR027417">
    <property type="entry name" value="P-loop_NTPase"/>
</dbReference>
<keyword evidence="2" id="KW-0342">GTP-binding</keyword>
<dbReference type="Gene3D" id="3.40.50.300">
    <property type="entry name" value="P-loop containing nucleotide triphosphate hydrolases"/>
    <property type="match status" value="1"/>
</dbReference>
<accession>A0A5C3KNC7</accession>
<evidence type="ECO:0000256" key="4">
    <source>
        <dbReference type="SAM" id="MobiDB-lite"/>
    </source>
</evidence>
<evidence type="ECO:0008006" key="9">
    <source>
        <dbReference type="Google" id="ProtNLM"/>
    </source>
</evidence>
<evidence type="ECO:0000313" key="7">
    <source>
        <dbReference type="EMBL" id="TFK21930.1"/>
    </source>
</evidence>